<evidence type="ECO:0000313" key="1">
    <source>
        <dbReference type="EMBL" id="MDN3573316.1"/>
    </source>
</evidence>
<sequence length="65" mass="6653">MPQHHPTVASAIAAETAATAAVILLEKMLAMEATGAARAFAELAAAQKARAAWARAQIIVRDVAG</sequence>
<reference evidence="2" key="1">
    <citation type="journal article" date="2019" name="Int. J. Syst. Evol. Microbiol.">
        <title>The Global Catalogue of Microorganisms (GCM) 10K type strain sequencing project: providing services to taxonomists for standard genome sequencing and annotation.</title>
        <authorList>
            <consortium name="The Broad Institute Genomics Platform"/>
            <consortium name="The Broad Institute Genome Sequencing Center for Infectious Disease"/>
            <person name="Wu L."/>
            <person name="Ma J."/>
        </authorList>
    </citation>
    <scope>NUCLEOTIDE SEQUENCE [LARGE SCALE GENOMIC DNA]</scope>
    <source>
        <strain evidence="2">CECT 7806</strain>
    </source>
</reference>
<accession>A0ABT8AV82</accession>
<comment type="caution">
    <text evidence="1">The sequence shown here is derived from an EMBL/GenBank/DDBJ whole genome shotgun (WGS) entry which is preliminary data.</text>
</comment>
<organism evidence="1 2">
    <name type="scientific">Methylobacterium longum</name>
    <dbReference type="NCBI Taxonomy" id="767694"/>
    <lineage>
        <taxon>Bacteria</taxon>
        <taxon>Pseudomonadati</taxon>
        <taxon>Pseudomonadota</taxon>
        <taxon>Alphaproteobacteria</taxon>
        <taxon>Hyphomicrobiales</taxon>
        <taxon>Methylobacteriaceae</taxon>
        <taxon>Methylobacterium</taxon>
    </lineage>
</organism>
<keyword evidence="2" id="KW-1185">Reference proteome</keyword>
<dbReference type="EMBL" id="JAUFPT010000070">
    <property type="protein sequence ID" value="MDN3573316.1"/>
    <property type="molecule type" value="Genomic_DNA"/>
</dbReference>
<name>A0ABT8AV82_9HYPH</name>
<evidence type="ECO:0000313" key="2">
    <source>
        <dbReference type="Proteomes" id="UP001244297"/>
    </source>
</evidence>
<dbReference type="RefSeq" id="WP_238293756.1">
    <property type="nucleotide sequence ID" value="NZ_BPQS01000078.1"/>
</dbReference>
<dbReference type="Proteomes" id="UP001244297">
    <property type="component" value="Unassembled WGS sequence"/>
</dbReference>
<protein>
    <submittedName>
        <fullName evidence="1">Uncharacterized protein</fullName>
    </submittedName>
</protein>
<proteinExistence type="predicted"/>
<gene>
    <name evidence="1" type="ORF">QWZ18_22165</name>
</gene>